<evidence type="ECO:0000313" key="1">
    <source>
        <dbReference type="EMBL" id="OIJ17210.1"/>
    </source>
</evidence>
<dbReference type="Proteomes" id="UP000179524">
    <property type="component" value="Unassembled WGS sequence"/>
</dbReference>
<dbReference type="SUPFAM" id="SSF89155">
    <property type="entry name" value="TorD-like"/>
    <property type="match status" value="1"/>
</dbReference>
<name>A0A1S2LY98_9BACI</name>
<dbReference type="InterPro" id="IPR020945">
    <property type="entry name" value="DMSO/NO3_reduct_chaperone"/>
</dbReference>
<sequence length="94" mass="11077">MGDSAIHMKHLFKQYNISVPHGYENTPDHLTLLLEFLAFLHEGDNTLTILQFISDHLDWLQTFIDELKEVANSSFYVYVTIVFDEFLKAYYLDM</sequence>
<dbReference type="EMBL" id="MLQR01000001">
    <property type="protein sequence ID" value="OIJ17210.1"/>
    <property type="molecule type" value="Genomic_DNA"/>
</dbReference>
<dbReference type="Gene3D" id="1.10.3480.10">
    <property type="entry name" value="TorD-like"/>
    <property type="match status" value="1"/>
</dbReference>
<organism evidence="1 2">
    <name type="scientific">Anaerobacillus alkalilacustris</name>
    <dbReference type="NCBI Taxonomy" id="393763"/>
    <lineage>
        <taxon>Bacteria</taxon>
        <taxon>Bacillati</taxon>
        <taxon>Bacillota</taxon>
        <taxon>Bacilli</taxon>
        <taxon>Bacillales</taxon>
        <taxon>Bacillaceae</taxon>
        <taxon>Anaerobacillus</taxon>
    </lineage>
</organism>
<evidence type="ECO:0000313" key="2">
    <source>
        <dbReference type="Proteomes" id="UP000179524"/>
    </source>
</evidence>
<dbReference type="OrthoDB" id="1808217at2"/>
<gene>
    <name evidence="1" type="ORF">BKP37_01375</name>
</gene>
<dbReference type="AlphaFoldDB" id="A0A1S2LY98"/>
<accession>A0A1S2LY98</accession>
<dbReference type="InterPro" id="IPR036411">
    <property type="entry name" value="TorD-like_sf"/>
</dbReference>
<dbReference type="Pfam" id="PF02613">
    <property type="entry name" value="Nitrate_red_del"/>
    <property type="match status" value="1"/>
</dbReference>
<evidence type="ECO:0008006" key="3">
    <source>
        <dbReference type="Google" id="ProtNLM"/>
    </source>
</evidence>
<keyword evidence="2" id="KW-1185">Reference proteome</keyword>
<protein>
    <recommendedName>
        <fullName evidence="3">Nitrate reductase delta subunit</fullName>
    </recommendedName>
</protein>
<comment type="caution">
    <text evidence="1">The sequence shown here is derived from an EMBL/GenBank/DDBJ whole genome shotgun (WGS) entry which is preliminary data.</text>
</comment>
<proteinExistence type="predicted"/>
<reference evidence="1 2" key="1">
    <citation type="submission" date="2016-10" db="EMBL/GenBank/DDBJ databases">
        <title>Draft genome sequences of four alkaliphilic bacteria belonging to the Anaerobacillus genus.</title>
        <authorList>
            <person name="Bassil N.M."/>
            <person name="Lloyd J.R."/>
        </authorList>
    </citation>
    <scope>NUCLEOTIDE SEQUENCE [LARGE SCALE GENOMIC DNA]</scope>
    <source>
        <strain evidence="1 2">DSM 18345</strain>
    </source>
</reference>